<dbReference type="RefSeq" id="WP_090292625.1">
    <property type="nucleotide sequence ID" value="NZ_FNKI01000001.1"/>
</dbReference>
<dbReference type="InterPro" id="IPR050463">
    <property type="entry name" value="Gfo/Idh/MocA_oxidrdct_glycsds"/>
</dbReference>
<reference evidence="4" key="1">
    <citation type="submission" date="2016-10" db="EMBL/GenBank/DDBJ databases">
        <authorList>
            <person name="Varghese N."/>
            <person name="Submissions S."/>
        </authorList>
    </citation>
    <scope>NUCLEOTIDE SEQUENCE [LARGE SCALE GENOMIC DNA]</scope>
    <source>
        <strain evidence="4">DSM 25030</strain>
    </source>
</reference>
<dbReference type="Proteomes" id="UP000199592">
    <property type="component" value="Unassembled WGS sequence"/>
</dbReference>
<keyword evidence="4" id="KW-1185">Reference proteome</keyword>
<dbReference type="InterPro" id="IPR043906">
    <property type="entry name" value="Gfo/Idh/MocA_OxRdtase_bact_C"/>
</dbReference>
<accession>A0A1H2UHX9</accession>
<dbReference type="GO" id="GO:0000166">
    <property type="term" value="F:nucleotide binding"/>
    <property type="evidence" value="ECO:0007669"/>
    <property type="project" value="InterPro"/>
</dbReference>
<dbReference type="Pfam" id="PF01408">
    <property type="entry name" value="GFO_IDH_MocA"/>
    <property type="match status" value="1"/>
</dbReference>
<evidence type="ECO:0000259" key="1">
    <source>
        <dbReference type="Pfam" id="PF01408"/>
    </source>
</evidence>
<feature type="domain" description="Gfo/Idh/MocA-like oxidoreductase N-terminal" evidence="1">
    <location>
        <begin position="34"/>
        <end position="153"/>
    </location>
</feature>
<gene>
    <name evidence="3" type="ORF">SAMN04487892_1601</name>
</gene>
<evidence type="ECO:0000313" key="3">
    <source>
        <dbReference type="EMBL" id="SDW55675.1"/>
    </source>
</evidence>
<protein>
    <submittedName>
        <fullName evidence="3">Predicted dehydrogenase</fullName>
    </submittedName>
</protein>
<feature type="domain" description="Gfo/Idh/MocA-like oxidoreductase bacterial type C-terminal" evidence="2">
    <location>
        <begin position="191"/>
        <end position="251"/>
    </location>
</feature>
<dbReference type="OrthoDB" id="726883at2"/>
<dbReference type="EMBL" id="FNMY01000002">
    <property type="protein sequence ID" value="SDW55675.1"/>
    <property type="molecule type" value="Genomic_DNA"/>
</dbReference>
<dbReference type="STRING" id="1073328.SAMN05216294_0692"/>
<dbReference type="SUPFAM" id="SSF51735">
    <property type="entry name" value="NAD(P)-binding Rossmann-fold domains"/>
    <property type="match status" value="1"/>
</dbReference>
<evidence type="ECO:0000259" key="2">
    <source>
        <dbReference type="Pfam" id="PF19051"/>
    </source>
</evidence>
<proteinExistence type="predicted"/>
<dbReference type="SUPFAM" id="SSF55347">
    <property type="entry name" value="Glyceraldehyde-3-phosphate dehydrogenase-like, C-terminal domain"/>
    <property type="match status" value="1"/>
</dbReference>
<dbReference type="Gene3D" id="3.40.50.720">
    <property type="entry name" value="NAD(P)-binding Rossmann-like Domain"/>
    <property type="match status" value="1"/>
</dbReference>
<organism evidence="3 4">
    <name type="scientific">Flagellimonas zhangzhouensis</name>
    <dbReference type="NCBI Taxonomy" id="1073328"/>
    <lineage>
        <taxon>Bacteria</taxon>
        <taxon>Pseudomonadati</taxon>
        <taxon>Bacteroidota</taxon>
        <taxon>Flavobacteriia</taxon>
        <taxon>Flavobacteriales</taxon>
        <taxon>Flavobacteriaceae</taxon>
        <taxon>Flagellimonas</taxon>
    </lineage>
</organism>
<dbReference type="Gene3D" id="3.30.360.10">
    <property type="entry name" value="Dihydrodipicolinate Reductase, domain 2"/>
    <property type="match status" value="1"/>
</dbReference>
<dbReference type="AlphaFoldDB" id="A0A1H2UHX9"/>
<dbReference type="Pfam" id="PF19051">
    <property type="entry name" value="GFO_IDH_MocA_C2"/>
    <property type="match status" value="1"/>
</dbReference>
<dbReference type="PANTHER" id="PTHR43818">
    <property type="entry name" value="BCDNA.GH03377"/>
    <property type="match status" value="1"/>
</dbReference>
<sequence>MNKRDFIKKSSVGALGIMLAPSFLKVGFPQNKLRTAHIGVGNMGMEDLKAISSHASVDVVALCDVDALNLSAAHKMHPGARIFFDYRAMLEEMGDEIDAVVVSTPDHTHAPASLMAMNMNKPVYCQKPLTHYVSESREMKKVAAEKGLVTQMGIQVHSFYDYKLATLLIQSGIIGKVHTVHAWSPKNWGYDGPLPEGEDPVPTQLDWNLWLGTSKQRPYKKGMYHPGNWRKLMDYGCGTLGDMGVHIFDTPYNALQLDVPRTITTECRPSNGFGFPENNTVTYEFPETPYTGKSLKWVWYDGPGAPEIHEDLMLPGMEMKKDNASKKTDGNSISLDAGVAGENELPEQGAMFVGSKGRLLLPHFMQLPKKIVRGKYVDISKEIAKVSEEYNLGEPIRNYGTEGPKHYHQFVDACLGKGETTAPFDYAARLTETILLGTIAGRFPGETLHWDAETAQFQEEKANKYLSGDYRDF</sequence>
<dbReference type="InterPro" id="IPR036291">
    <property type="entry name" value="NAD(P)-bd_dom_sf"/>
</dbReference>
<evidence type="ECO:0000313" key="4">
    <source>
        <dbReference type="Proteomes" id="UP000199592"/>
    </source>
</evidence>
<dbReference type="InterPro" id="IPR000683">
    <property type="entry name" value="Gfo/Idh/MocA-like_OxRdtase_N"/>
</dbReference>
<dbReference type="PANTHER" id="PTHR43818:SF10">
    <property type="entry name" value="NADH-DEPENDENT DEHYDROGENASE-RELATED"/>
    <property type="match status" value="1"/>
</dbReference>
<name>A0A1H2UHX9_9FLAO</name>